<organism evidence="2 3">
    <name type="scientific">Oryzihumus leptocrescens</name>
    <dbReference type="NCBI Taxonomy" id="297536"/>
    <lineage>
        <taxon>Bacteria</taxon>
        <taxon>Bacillati</taxon>
        <taxon>Actinomycetota</taxon>
        <taxon>Actinomycetes</taxon>
        <taxon>Micrococcales</taxon>
        <taxon>Intrasporangiaceae</taxon>
        <taxon>Oryzihumus</taxon>
    </lineage>
</organism>
<proteinExistence type="predicted"/>
<dbReference type="GO" id="GO:0005886">
    <property type="term" value="C:plasma membrane"/>
    <property type="evidence" value="ECO:0007669"/>
    <property type="project" value="UniProtKB-SubCell"/>
</dbReference>
<protein>
    <submittedName>
        <fullName evidence="2">ABC-2 type transport system permease protein</fullName>
    </submittedName>
</protein>
<dbReference type="OrthoDB" id="3686802at2"/>
<keyword evidence="1" id="KW-1133">Transmembrane helix</keyword>
<dbReference type="PANTHER" id="PTHR37305">
    <property type="entry name" value="INTEGRAL MEMBRANE PROTEIN-RELATED"/>
    <property type="match status" value="1"/>
</dbReference>
<feature type="transmembrane region" description="Helical" evidence="1">
    <location>
        <begin position="262"/>
        <end position="282"/>
    </location>
</feature>
<dbReference type="Proteomes" id="UP000319514">
    <property type="component" value="Unassembled WGS sequence"/>
</dbReference>
<dbReference type="GO" id="GO:0140359">
    <property type="term" value="F:ABC-type transporter activity"/>
    <property type="evidence" value="ECO:0007669"/>
    <property type="project" value="InterPro"/>
</dbReference>
<name>A0A542ZI50_9MICO</name>
<dbReference type="PANTHER" id="PTHR37305:SF1">
    <property type="entry name" value="MEMBRANE PROTEIN"/>
    <property type="match status" value="1"/>
</dbReference>
<keyword evidence="1" id="KW-0472">Membrane</keyword>
<evidence type="ECO:0000256" key="1">
    <source>
        <dbReference type="SAM" id="Phobius"/>
    </source>
</evidence>
<comment type="caution">
    <text evidence="2">The sequence shown here is derived from an EMBL/GenBank/DDBJ whole genome shotgun (WGS) entry which is preliminary data.</text>
</comment>
<evidence type="ECO:0000313" key="2">
    <source>
        <dbReference type="EMBL" id="TQL59996.1"/>
    </source>
</evidence>
<gene>
    <name evidence="2" type="ORF">FB474_1371</name>
</gene>
<feature type="transmembrane region" description="Helical" evidence="1">
    <location>
        <begin position="182"/>
        <end position="206"/>
    </location>
</feature>
<dbReference type="EMBL" id="VFOQ01000001">
    <property type="protein sequence ID" value="TQL59996.1"/>
    <property type="molecule type" value="Genomic_DNA"/>
</dbReference>
<sequence length="290" mass="30146">MSAAVQPVMPATTEHELVTPRAGRQVLVVCGRALAERWHSLLGWGAAIALLSVLQLSVYPSVARSQKSMQDFLAQYPEGLRQAFGLEDYATAAGYVHAELYSLMVPIVLISVAVGAGAAATAGEEEHGTADLLFSLPVARGAVLAGKAAAMVLGVLAVDVVLLLSLVLGSPPVDLHLDTGHLLAATVQVSLLGVMFGALALAVGALTGRRGAATGAAIGLALLAFLVETLGPLADWLQPWQRWSPFHWALSNRPLGHGFDTGGVLALAALTLVLLAAATLLLHRRDLRTT</sequence>
<accession>A0A542ZI50</accession>
<feature type="transmembrane region" description="Helical" evidence="1">
    <location>
        <begin position="41"/>
        <end position="59"/>
    </location>
</feature>
<feature type="transmembrane region" description="Helical" evidence="1">
    <location>
        <begin position="148"/>
        <end position="170"/>
    </location>
</feature>
<keyword evidence="3" id="KW-1185">Reference proteome</keyword>
<reference evidence="2 3" key="1">
    <citation type="submission" date="2019-06" db="EMBL/GenBank/DDBJ databases">
        <title>Sequencing the genomes of 1000 actinobacteria strains.</title>
        <authorList>
            <person name="Klenk H.-P."/>
        </authorList>
    </citation>
    <scope>NUCLEOTIDE SEQUENCE [LARGE SCALE GENOMIC DNA]</scope>
    <source>
        <strain evidence="2 3">DSM 18082</strain>
    </source>
</reference>
<dbReference type="Pfam" id="PF12679">
    <property type="entry name" value="ABC2_membrane_2"/>
    <property type="match status" value="1"/>
</dbReference>
<keyword evidence="1" id="KW-0812">Transmembrane</keyword>
<dbReference type="RefSeq" id="WP_141787945.1">
    <property type="nucleotide sequence ID" value="NZ_BAAAKX010000005.1"/>
</dbReference>
<dbReference type="AlphaFoldDB" id="A0A542ZI50"/>
<evidence type="ECO:0000313" key="3">
    <source>
        <dbReference type="Proteomes" id="UP000319514"/>
    </source>
</evidence>
<feature type="transmembrane region" description="Helical" evidence="1">
    <location>
        <begin position="213"/>
        <end position="234"/>
    </location>
</feature>